<accession>A0A7W8ZJV2</accession>
<sequence length="358" mass="42218">MKDTPFLNKYKYHFLVWSIFIAYELIMERFIGLRLSAVKEYIFAYSLGIFFFYFHAHILLTYAVNTKRAFFKYSIPLLILIELTAYLIISFFGEKYLYTLRDASYANEEPLSLKLLIITKVWRGTYFIGLSTAYYFFKRNLQQKQQIKRMRQQELKTILLEKEVKNELMLTQNAILRAQINPHFLINTLSYLYNETRRSAPKAADSILSLSDIMQYALSKEISSGQVKLENEISLLESFLLLHQAKQTYQVHLELSYTNDALTLHIIPLILMALTEIIIKYGQLDNPHQPAKLRINVDNSILYIQTAHYEVAGNQISFYDSGLKNIRTRLSMAYEEKVGFHYHRDSQNYFHTHIQLQF</sequence>
<dbReference type="AlphaFoldDB" id="A0A7W8ZJV2"/>
<feature type="domain" description="Signal transduction histidine kinase internal region" evidence="2">
    <location>
        <begin position="174"/>
        <end position="246"/>
    </location>
</feature>
<dbReference type="PANTHER" id="PTHR34220:SF7">
    <property type="entry name" value="SENSOR HISTIDINE KINASE YPDA"/>
    <property type="match status" value="1"/>
</dbReference>
<evidence type="ECO:0000313" key="4">
    <source>
        <dbReference type="Proteomes" id="UP000537204"/>
    </source>
</evidence>
<dbReference type="EMBL" id="JACHCE010000002">
    <property type="protein sequence ID" value="MBB5635366.1"/>
    <property type="molecule type" value="Genomic_DNA"/>
</dbReference>
<keyword evidence="1" id="KW-1133">Transmembrane helix</keyword>
<feature type="transmembrane region" description="Helical" evidence="1">
    <location>
        <begin position="12"/>
        <end position="31"/>
    </location>
</feature>
<evidence type="ECO:0000259" key="2">
    <source>
        <dbReference type="Pfam" id="PF06580"/>
    </source>
</evidence>
<dbReference type="InterPro" id="IPR050640">
    <property type="entry name" value="Bact_2-comp_sensor_kinase"/>
</dbReference>
<feature type="transmembrane region" description="Helical" evidence="1">
    <location>
        <begin position="113"/>
        <end position="137"/>
    </location>
</feature>
<dbReference type="GO" id="GO:0000155">
    <property type="term" value="F:phosphorelay sensor kinase activity"/>
    <property type="evidence" value="ECO:0007669"/>
    <property type="project" value="InterPro"/>
</dbReference>
<keyword evidence="1" id="KW-0812">Transmembrane</keyword>
<name>A0A7W8ZJV2_9SPHI</name>
<dbReference type="Proteomes" id="UP000537204">
    <property type="component" value="Unassembled WGS sequence"/>
</dbReference>
<proteinExistence type="predicted"/>
<dbReference type="RefSeq" id="WP_183880045.1">
    <property type="nucleotide sequence ID" value="NZ_JACHCE010000002.1"/>
</dbReference>
<gene>
    <name evidence="3" type="ORF">HDE68_001254</name>
</gene>
<keyword evidence="3" id="KW-0808">Transferase</keyword>
<evidence type="ECO:0000313" key="3">
    <source>
        <dbReference type="EMBL" id="MBB5635366.1"/>
    </source>
</evidence>
<dbReference type="InterPro" id="IPR010559">
    <property type="entry name" value="Sig_transdc_His_kin_internal"/>
</dbReference>
<evidence type="ECO:0000256" key="1">
    <source>
        <dbReference type="SAM" id="Phobius"/>
    </source>
</evidence>
<comment type="caution">
    <text evidence="3">The sequence shown here is derived from an EMBL/GenBank/DDBJ whole genome shotgun (WGS) entry which is preliminary data.</text>
</comment>
<dbReference type="GO" id="GO:0016020">
    <property type="term" value="C:membrane"/>
    <property type="evidence" value="ECO:0007669"/>
    <property type="project" value="InterPro"/>
</dbReference>
<feature type="transmembrane region" description="Helical" evidence="1">
    <location>
        <begin position="43"/>
        <end position="63"/>
    </location>
</feature>
<reference evidence="3 4" key="1">
    <citation type="submission" date="2020-08" db="EMBL/GenBank/DDBJ databases">
        <title>Genomic Encyclopedia of Type Strains, Phase IV (KMG-V): Genome sequencing to study the core and pangenomes of soil and plant-associated prokaryotes.</title>
        <authorList>
            <person name="Whitman W."/>
        </authorList>
    </citation>
    <scope>NUCLEOTIDE SEQUENCE [LARGE SCALE GENOMIC DNA]</scope>
    <source>
        <strain evidence="3 4">S3M1</strain>
    </source>
</reference>
<dbReference type="PANTHER" id="PTHR34220">
    <property type="entry name" value="SENSOR HISTIDINE KINASE YPDA"/>
    <property type="match status" value="1"/>
</dbReference>
<dbReference type="Pfam" id="PF06580">
    <property type="entry name" value="His_kinase"/>
    <property type="match status" value="1"/>
</dbReference>
<feature type="transmembrane region" description="Helical" evidence="1">
    <location>
        <begin position="75"/>
        <end position="93"/>
    </location>
</feature>
<organism evidence="3 4">
    <name type="scientific">Pedobacter cryoconitis</name>
    <dbReference type="NCBI Taxonomy" id="188932"/>
    <lineage>
        <taxon>Bacteria</taxon>
        <taxon>Pseudomonadati</taxon>
        <taxon>Bacteroidota</taxon>
        <taxon>Sphingobacteriia</taxon>
        <taxon>Sphingobacteriales</taxon>
        <taxon>Sphingobacteriaceae</taxon>
        <taxon>Pedobacter</taxon>
    </lineage>
</organism>
<keyword evidence="1" id="KW-0472">Membrane</keyword>
<keyword evidence="3" id="KW-0418">Kinase</keyword>
<protein>
    <submittedName>
        <fullName evidence="3">Sensor histidine kinase YesM</fullName>
    </submittedName>
</protein>